<sequence length="251" mass="27796">MDTTNSIPEICELEIRINQPEDRDGELRCIAEFRLFRGDIPIGDEECQISISKAVISVELEGLSPAPGTRYGEPRKSNAVSITKSIRKQTSSGSRFEAGGCLSGDFSANVTVGGTIHGSSEADTAIEVSDNFVHLRVRALPNLRWEVSEPDGVPLDGTYLEGDDLVRMQKSDRANRASFRAWVTVKQRDLDIKQIISDASSRTFFGRLSTNQRRLLDIFIAKSLSTALNWGKNYRGEIKLSEHFSEVAGEE</sequence>
<proteinExistence type="predicted"/>
<dbReference type="EMBL" id="JAQZSM010000074">
    <property type="protein sequence ID" value="MDD7973891.1"/>
    <property type="molecule type" value="Genomic_DNA"/>
</dbReference>
<protein>
    <submittedName>
        <fullName evidence="1">Uncharacterized protein</fullName>
    </submittedName>
</protein>
<name>A0ABT5THP6_9RHOB</name>
<comment type="caution">
    <text evidence="1">The sequence shown here is derived from an EMBL/GenBank/DDBJ whole genome shotgun (WGS) entry which is preliminary data.</text>
</comment>
<evidence type="ECO:0000313" key="2">
    <source>
        <dbReference type="Proteomes" id="UP001431784"/>
    </source>
</evidence>
<dbReference type="Proteomes" id="UP001431784">
    <property type="component" value="Unassembled WGS sequence"/>
</dbReference>
<gene>
    <name evidence="1" type="ORF">PUT78_22960</name>
</gene>
<keyword evidence="2" id="KW-1185">Reference proteome</keyword>
<organism evidence="1 2">
    <name type="scientific">Roseinatronobacter alkalisoli</name>
    <dbReference type="NCBI Taxonomy" id="3028235"/>
    <lineage>
        <taxon>Bacteria</taxon>
        <taxon>Pseudomonadati</taxon>
        <taxon>Pseudomonadota</taxon>
        <taxon>Alphaproteobacteria</taxon>
        <taxon>Rhodobacterales</taxon>
        <taxon>Paracoccaceae</taxon>
        <taxon>Roseinatronobacter</taxon>
    </lineage>
</organism>
<accession>A0ABT5THP6</accession>
<evidence type="ECO:0000313" key="1">
    <source>
        <dbReference type="EMBL" id="MDD7973891.1"/>
    </source>
</evidence>
<reference evidence="1" key="1">
    <citation type="submission" date="2023-02" db="EMBL/GenBank/DDBJ databases">
        <title>Description of Roseinatronobacter alkalisoli sp. nov., an alkaliphilic bacerium isolated from soda soil.</title>
        <authorList>
            <person name="Wei W."/>
        </authorList>
    </citation>
    <scope>NUCLEOTIDE SEQUENCE</scope>
    <source>
        <strain evidence="1">HJB301</strain>
    </source>
</reference>
<dbReference type="RefSeq" id="WP_274354545.1">
    <property type="nucleotide sequence ID" value="NZ_JAQZSM010000074.1"/>
</dbReference>